<dbReference type="OrthoDB" id="3270417at2759"/>
<dbReference type="Pfam" id="PF20152">
    <property type="entry name" value="DUF6534"/>
    <property type="match status" value="1"/>
</dbReference>
<dbReference type="Proteomes" id="UP000053820">
    <property type="component" value="Unassembled WGS sequence"/>
</dbReference>
<protein>
    <recommendedName>
        <fullName evidence="2">DUF6534 domain-containing protein</fullName>
    </recommendedName>
</protein>
<reference evidence="3 4" key="1">
    <citation type="submission" date="2014-04" db="EMBL/GenBank/DDBJ databases">
        <title>Evolutionary Origins and Diversification of the Mycorrhizal Mutualists.</title>
        <authorList>
            <consortium name="DOE Joint Genome Institute"/>
            <consortium name="Mycorrhizal Genomics Consortium"/>
            <person name="Kohler A."/>
            <person name="Kuo A."/>
            <person name="Nagy L.G."/>
            <person name="Floudas D."/>
            <person name="Copeland A."/>
            <person name="Barry K.W."/>
            <person name="Cichocki N."/>
            <person name="Veneault-Fourrey C."/>
            <person name="LaButti K."/>
            <person name="Lindquist E.A."/>
            <person name="Lipzen A."/>
            <person name="Lundell T."/>
            <person name="Morin E."/>
            <person name="Murat C."/>
            <person name="Riley R."/>
            <person name="Ohm R."/>
            <person name="Sun H."/>
            <person name="Tunlid A."/>
            <person name="Henrissat B."/>
            <person name="Grigoriev I.V."/>
            <person name="Hibbett D.S."/>
            <person name="Martin F."/>
        </authorList>
    </citation>
    <scope>NUCLEOTIDE SEQUENCE [LARGE SCALE GENOMIC DNA]</scope>
    <source>
        <strain evidence="3 4">MD-312</strain>
    </source>
</reference>
<dbReference type="PANTHER" id="PTHR40465">
    <property type="entry name" value="CHROMOSOME 1, WHOLE GENOME SHOTGUN SEQUENCE"/>
    <property type="match status" value="1"/>
</dbReference>
<name>A0A0C9VE11_9AGAM</name>
<feature type="transmembrane region" description="Helical" evidence="1">
    <location>
        <begin position="245"/>
        <end position="264"/>
    </location>
</feature>
<dbReference type="PANTHER" id="PTHR40465:SF1">
    <property type="entry name" value="DUF6534 DOMAIN-CONTAINING PROTEIN"/>
    <property type="match status" value="1"/>
</dbReference>
<evidence type="ECO:0000259" key="2">
    <source>
        <dbReference type="Pfam" id="PF20152"/>
    </source>
</evidence>
<feature type="transmembrane region" description="Helical" evidence="1">
    <location>
        <begin position="6"/>
        <end position="26"/>
    </location>
</feature>
<feature type="transmembrane region" description="Helical" evidence="1">
    <location>
        <begin position="174"/>
        <end position="197"/>
    </location>
</feature>
<dbReference type="AlphaFoldDB" id="A0A0C9VE11"/>
<dbReference type="InterPro" id="IPR045339">
    <property type="entry name" value="DUF6534"/>
</dbReference>
<feature type="domain" description="DUF6534" evidence="2">
    <location>
        <begin position="184"/>
        <end position="269"/>
    </location>
</feature>
<feature type="transmembrane region" description="Helical" evidence="1">
    <location>
        <begin position="83"/>
        <end position="104"/>
    </location>
</feature>
<sequence>MVDEGTLVYSLGMVFFGYTLATWLFGVNTLQAYTYFQNYNDGLLMKLTVIAIFTLDVANTALNCWGIYLFIIPGFGEYPELNIPLVLETTVMDVSIFIVHCFFAQSVWHVSRHNRWLTSLIVMSATVALGNGLGETLVYSMTELGSLNYFAALSGLTVNALRSSMGIPSITTPLVTLGLGFVTFTDLTITIALVYYLHQGKSSIGPTSTLLDKLMLYSVRRGVLTTVTQVLVLALWFSLPSESTWALFQLSLGKIYTLTFIAILNRRDSLKRGTPPTSTPSAFMPNFQMSAFAQSLSGYDEEDSADMRIEDRGRTDHVKDDQLQLATV</sequence>
<keyword evidence="1" id="KW-0472">Membrane</keyword>
<evidence type="ECO:0000313" key="3">
    <source>
        <dbReference type="EMBL" id="KIJ63749.1"/>
    </source>
</evidence>
<feature type="transmembrane region" description="Helical" evidence="1">
    <location>
        <begin position="116"/>
        <end position="134"/>
    </location>
</feature>
<organism evidence="3 4">
    <name type="scientific">Hydnomerulius pinastri MD-312</name>
    <dbReference type="NCBI Taxonomy" id="994086"/>
    <lineage>
        <taxon>Eukaryota</taxon>
        <taxon>Fungi</taxon>
        <taxon>Dikarya</taxon>
        <taxon>Basidiomycota</taxon>
        <taxon>Agaricomycotina</taxon>
        <taxon>Agaricomycetes</taxon>
        <taxon>Agaricomycetidae</taxon>
        <taxon>Boletales</taxon>
        <taxon>Boletales incertae sedis</taxon>
        <taxon>Leucogyrophana</taxon>
    </lineage>
</organism>
<dbReference type="HOGENOM" id="CLU_046025_5_1_1"/>
<feature type="transmembrane region" description="Helical" evidence="1">
    <location>
        <begin position="47"/>
        <end position="71"/>
    </location>
</feature>
<proteinExistence type="predicted"/>
<keyword evidence="1" id="KW-0812">Transmembrane</keyword>
<gene>
    <name evidence="3" type="ORF">HYDPIDRAFT_29098</name>
</gene>
<evidence type="ECO:0000313" key="4">
    <source>
        <dbReference type="Proteomes" id="UP000053820"/>
    </source>
</evidence>
<dbReference type="EMBL" id="KN839849">
    <property type="protein sequence ID" value="KIJ63749.1"/>
    <property type="molecule type" value="Genomic_DNA"/>
</dbReference>
<feature type="transmembrane region" description="Helical" evidence="1">
    <location>
        <begin position="218"/>
        <end position="239"/>
    </location>
</feature>
<keyword evidence="1" id="KW-1133">Transmembrane helix</keyword>
<keyword evidence="4" id="KW-1185">Reference proteome</keyword>
<accession>A0A0C9VE11</accession>
<evidence type="ECO:0000256" key="1">
    <source>
        <dbReference type="SAM" id="Phobius"/>
    </source>
</evidence>